<proteinExistence type="predicted"/>
<organism evidence="1 2">
    <name type="scientific">Irpex rosettiformis</name>
    <dbReference type="NCBI Taxonomy" id="378272"/>
    <lineage>
        <taxon>Eukaryota</taxon>
        <taxon>Fungi</taxon>
        <taxon>Dikarya</taxon>
        <taxon>Basidiomycota</taxon>
        <taxon>Agaricomycotina</taxon>
        <taxon>Agaricomycetes</taxon>
        <taxon>Polyporales</taxon>
        <taxon>Irpicaceae</taxon>
        <taxon>Irpex</taxon>
    </lineage>
</organism>
<comment type="caution">
    <text evidence="1">The sequence shown here is derived from an EMBL/GenBank/DDBJ whole genome shotgun (WGS) entry which is preliminary data.</text>
</comment>
<evidence type="ECO:0000313" key="2">
    <source>
        <dbReference type="Proteomes" id="UP001055072"/>
    </source>
</evidence>
<name>A0ACB8UG83_9APHY</name>
<keyword evidence="2" id="KW-1185">Reference proteome</keyword>
<gene>
    <name evidence="1" type="ORF">BDY19DRAFT_882347</name>
</gene>
<protein>
    <submittedName>
        <fullName evidence="1">Uncharacterized protein</fullName>
    </submittedName>
</protein>
<sequence length="596" mass="65986">MSKRRLSPGRQPLPKRLHNDHSPTATHPTSRTSFDQLWDEIILVIFSYLSHRDLCRVQATSQNWSRLALDNQLWKKLYLGEYGRARLRGGRGFVGRHDGREIKPLPERAKTHPEASNDGRDWKWMFRISSNWRTGRCAVEQWKPWLTPSSTTPEVSAEHHTCVLLAGSLIIASSTTNGQPSLSLISPNQGKHILSCKTRRSNATTNINCIILDQSHPLNTHTIRLVAFLSTSEFLIFSIDHHHPTHSTLLSSYLPTIRMPRLTNIFHAAFHENLLVTLSHSFHVSIYDLSSGNIVHTQTLSSFSSYPPSSLVLTPLPPTHASPLLLPRPSASSSTSTYKLIITYAVPIYPAHWSVGATELIISSELSGMTVTSTRTVRAFDVPTGWLDVNKMAAMKAQWGRKVRQVADTQSDGKWVVLAPGEDSPGLNQEYTDENGGNVRADVADTERMSIHSSASMHSMTSLQLYRLSFPTSPISAATSPSSTSQPKLTFVRMLHGHIGPVSALSIADGRCVSLGVNGSIWVWDLEGGENASIGKEAYQSGSEESVEVRKADQDEREEQEEDIGVLVVAKGAVVFDERRIVSAGRNGVEVRRFDV</sequence>
<reference evidence="1" key="1">
    <citation type="journal article" date="2021" name="Environ. Microbiol.">
        <title>Gene family expansions and transcriptome signatures uncover fungal adaptations to wood decay.</title>
        <authorList>
            <person name="Hage H."/>
            <person name="Miyauchi S."/>
            <person name="Viragh M."/>
            <person name="Drula E."/>
            <person name="Min B."/>
            <person name="Chaduli D."/>
            <person name="Navarro D."/>
            <person name="Favel A."/>
            <person name="Norest M."/>
            <person name="Lesage-Meessen L."/>
            <person name="Balint B."/>
            <person name="Merenyi Z."/>
            <person name="de Eugenio L."/>
            <person name="Morin E."/>
            <person name="Martinez A.T."/>
            <person name="Baldrian P."/>
            <person name="Stursova M."/>
            <person name="Martinez M.J."/>
            <person name="Novotny C."/>
            <person name="Magnuson J.K."/>
            <person name="Spatafora J.W."/>
            <person name="Maurice S."/>
            <person name="Pangilinan J."/>
            <person name="Andreopoulos W."/>
            <person name="LaButti K."/>
            <person name="Hundley H."/>
            <person name="Na H."/>
            <person name="Kuo A."/>
            <person name="Barry K."/>
            <person name="Lipzen A."/>
            <person name="Henrissat B."/>
            <person name="Riley R."/>
            <person name="Ahrendt S."/>
            <person name="Nagy L.G."/>
            <person name="Grigoriev I.V."/>
            <person name="Martin F."/>
            <person name="Rosso M.N."/>
        </authorList>
    </citation>
    <scope>NUCLEOTIDE SEQUENCE</scope>
    <source>
        <strain evidence="1">CBS 384.51</strain>
    </source>
</reference>
<accession>A0ACB8UG83</accession>
<evidence type="ECO:0000313" key="1">
    <source>
        <dbReference type="EMBL" id="KAI0093284.1"/>
    </source>
</evidence>
<dbReference type="EMBL" id="MU274902">
    <property type="protein sequence ID" value="KAI0093284.1"/>
    <property type="molecule type" value="Genomic_DNA"/>
</dbReference>
<dbReference type="Proteomes" id="UP001055072">
    <property type="component" value="Unassembled WGS sequence"/>
</dbReference>